<reference evidence="2" key="1">
    <citation type="submission" date="2021-01" db="UniProtKB">
        <authorList>
            <consortium name="EnsemblMetazoa"/>
        </authorList>
    </citation>
    <scope>IDENTIFICATION</scope>
</reference>
<name>A0A7M7J4T0_VARDE</name>
<proteinExistence type="predicted"/>
<evidence type="ECO:0000256" key="1">
    <source>
        <dbReference type="SAM" id="MobiDB-lite"/>
    </source>
</evidence>
<evidence type="ECO:0000313" key="2">
    <source>
        <dbReference type="EnsemblMetazoa" id="XP_022644185"/>
    </source>
</evidence>
<dbReference type="KEGG" id="vde:111243235"/>
<dbReference type="RefSeq" id="XP_022644185.1">
    <property type="nucleotide sequence ID" value="XM_022788450.1"/>
</dbReference>
<protein>
    <submittedName>
        <fullName evidence="2">Uncharacterized protein</fullName>
    </submittedName>
</protein>
<accession>A0A7M7J4T0</accession>
<evidence type="ECO:0000313" key="3">
    <source>
        <dbReference type="Proteomes" id="UP000594260"/>
    </source>
</evidence>
<dbReference type="AlphaFoldDB" id="A0A7M7J4T0"/>
<organism evidence="2 3">
    <name type="scientific">Varroa destructor</name>
    <name type="common">Honeybee mite</name>
    <dbReference type="NCBI Taxonomy" id="109461"/>
    <lineage>
        <taxon>Eukaryota</taxon>
        <taxon>Metazoa</taxon>
        <taxon>Ecdysozoa</taxon>
        <taxon>Arthropoda</taxon>
        <taxon>Chelicerata</taxon>
        <taxon>Arachnida</taxon>
        <taxon>Acari</taxon>
        <taxon>Parasitiformes</taxon>
        <taxon>Mesostigmata</taxon>
        <taxon>Gamasina</taxon>
        <taxon>Dermanyssoidea</taxon>
        <taxon>Varroidae</taxon>
        <taxon>Varroa</taxon>
    </lineage>
</organism>
<feature type="region of interest" description="Disordered" evidence="1">
    <location>
        <begin position="203"/>
        <end position="225"/>
    </location>
</feature>
<dbReference type="GeneID" id="111243235"/>
<keyword evidence="3" id="KW-1185">Reference proteome</keyword>
<sequence>MGRRMDINVVDENDDANVLGRTIGAESNYKMLIGLLTGALSRRRDFRSLAKQTQRQFDIEKSRQMANNMVMRSLLYSPLPMYQRLPSRVAWPMVQQPSSSLSAAGPQRPPINLVHNIPSATITIGGRPVLYGKHLVDRPRQPRYYFFDGVPRKGHTISRFNERDLKSVEETFDTTFPSAPIKSTFRSIERPMTAAVSLPLTSQTPAKQTAATVKNDTPLETSSSEGLFPIQKPLNFLGGLSVRQQTLSAPPKHQPNADQRQQNFSMEIPYLNTSLPAGVRIVIPTTTSTTMAPSPVIKFTNRIGDRRTRRSTTNQTGPLDRDPSMIHPIYQVKINPFVYAQGLLATKKGQANVNNKPAVPFFEFVGEVRQGNSSDLNSSTALRRSCTSPEQAFLQTANISK</sequence>
<dbReference type="InParanoid" id="A0A7M7J4T0"/>
<dbReference type="EnsemblMetazoa" id="XM_022788450">
    <property type="protein sequence ID" value="XP_022644185"/>
    <property type="gene ID" value="LOC111243235"/>
</dbReference>
<dbReference type="Proteomes" id="UP000594260">
    <property type="component" value="Unplaced"/>
</dbReference>